<dbReference type="SUPFAM" id="SSF52833">
    <property type="entry name" value="Thioredoxin-like"/>
    <property type="match status" value="2"/>
</dbReference>
<evidence type="ECO:0000313" key="7">
    <source>
        <dbReference type="Proteomes" id="UP000005666"/>
    </source>
</evidence>
<dbReference type="Pfam" id="PF00462">
    <property type="entry name" value="Glutaredoxin"/>
    <property type="match status" value="1"/>
</dbReference>
<dbReference type="AlphaFoldDB" id="G8BMZ6"/>
<dbReference type="PANTHER" id="PTHR10293:SF73">
    <property type="entry name" value="GLUTAREDOXIN-3"/>
    <property type="match status" value="1"/>
</dbReference>
<evidence type="ECO:0000313" key="6">
    <source>
        <dbReference type="EMBL" id="CCE61274.1"/>
    </source>
</evidence>
<dbReference type="FunFam" id="3.40.30.10:FF:000012">
    <property type="entry name" value="Monothiol glutaredoxin"/>
    <property type="match status" value="1"/>
</dbReference>
<dbReference type="InterPro" id="IPR004480">
    <property type="entry name" value="Monothiol_GRX-rel"/>
</dbReference>
<dbReference type="GO" id="GO:0005829">
    <property type="term" value="C:cytosol"/>
    <property type="evidence" value="ECO:0007669"/>
    <property type="project" value="TreeGrafter"/>
</dbReference>
<dbReference type="Proteomes" id="UP000005666">
    <property type="component" value="Chromosome 1"/>
</dbReference>
<dbReference type="Gene3D" id="3.40.30.10">
    <property type="entry name" value="Glutaredoxin"/>
    <property type="match status" value="2"/>
</dbReference>
<dbReference type="PROSITE" id="PS51354">
    <property type="entry name" value="GLUTAREDOXIN_2"/>
    <property type="match status" value="1"/>
</dbReference>
<gene>
    <name evidence="6" type="primary">TPHA0A01910</name>
    <name evidence="6" type="ordered locus">TPHA_0A01910</name>
</gene>
<reference evidence="6 7" key="1">
    <citation type="journal article" date="2011" name="Proc. Natl. Acad. Sci. U.S.A.">
        <title>Evolutionary erosion of yeast sex chromosomes by mating-type switching accidents.</title>
        <authorList>
            <person name="Gordon J.L."/>
            <person name="Armisen D."/>
            <person name="Proux-Wera E."/>
            <person name="Oheigeartaigh S.S."/>
            <person name="Byrne K.P."/>
            <person name="Wolfe K.H."/>
        </authorList>
    </citation>
    <scope>NUCLEOTIDE SEQUENCE [LARGE SCALE GENOMIC DNA]</scope>
    <source>
        <strain evidence="7">ATCC 24235 / CBS 4417 / NBRC 1672 / NRRL Y-8282 / UCD 70-5</strain>
    </source>
</reference>
<dbReference type="OMA" id="FMKENKQ"/>
<dbReference type="CDD" id="cd03028">
    <property type="entry name" value="GRX_PICOT_like"/>
    <property type="match status" value="1"/>
</dbReference>
<feature type="domain" description="Thioredoxin" evidence="4">
    <location>
        <begin position="11"/>
        <end position="103"/>
    </location>
</feature>
<dbReference type="GO" id="GO:0061629">
    <property type="term" value="F:RNA polymerase II-specific DNA-binding transcription factor binding"/>
    <property type="evidence" value="ECO:0007669"/>
    <property type="project" value="EnsemblFungi"/>
</dbReference>
<proteinExistence type="predicted"/>
<dbReference type="InterPro" id="IPR033658">
    <property type="entry name" value="GRX_PICOT-like"/>
</dbReference>
<organism evidence="6 7">
    <name type="scientific">Tetrapisispora phaffii (strain ATCC 24235 / CBS 4417 / NBRC 1672 / NRRL Y-8282 / UCD 70-5)</name>
    <name type="common">Yeast</name>
    <name type="synonym">Fabospora phaffii</name>
    <dbReference type="NCBI Taxonomy" id="1071381"/>
    <lineage>
        <taxon>Eukaryota</taxon>
        <taxon>Fungi</taxon>
        <taxon>Dikarya</taxon>
        <taxon>Ascomycota</taxon>
        <taxon>Saccharomycotina</taxon>
        <taxon>Saccharomycetes</taxon>
        <taxon>Saccharomycetales</taxon>
        <taxon>Saccharomycetaceae</taxon>
        <taxon>Tetrapisispora</taxon>
    </lineage>
</organism>
<evidence type="ECO:0000256" key="2">
    <source>
        <dbReference type="ARBA" id="ARBA00023004"/>
    </source>
</evidence>
<dbReference type="HOGENOM" id="CLU_026126_12_0_1"/>
<dbReference type="InterPro" id="IPR002109">
    <property type="entry name" value="Glutaredoxin"/>
</dbReference>
<dbReference type="eggNOG" id="KOG0911">
    <property type="taxonomic scope" value="Eukaryota"/>
</dbReference>
<dbReference type="GO" id="GO:0051537">
    <property type="term" value="F:2 iron, 2 sulfur cluster binding"/>
    <property type="evidence" value="ECO:0007669"/>
    <property type="project" value="TreeGrafter"/>
</dbReference>
<dbReference type="GO" id="GO:0005634">
    <property type="term" value="C:nucleus"/>
    <property type="evidence" value="ECO:0007669"/>
    <property type="project" value="EnsemblFungi"/>
</dbReference>
<keyword evidence="3" id="KW-0411">Iron-sulfur</keyword>
<accession>G8BMZ6</accession>
<dbReference type="GO" id="GO:1990229">
    <property type="term" value="C:iron-sulfur cluster assembly complex"/>
    <property type="evidence" value="ECO:0007669"/>
    <property type="project" value="EnsemblFungi"/>
</dbReference>
<keyword evidence="7" id="KW-1185">Reference proteome</keyword>
<evidence type="ECO:0000256" key="1">
    <source>
        <dbReference type="ARBA" id="ARBA00022723"/>
    </source>
</evidence>
<dbReference type="Pfam" id="PF00085">
    <property type="entry name" value="Thioredoxin"/>
    <property type="match status" value="1"/>
</dbReference>
<dbReference type="GO" id="GO:0030036">
    <property type="term" value="P:actin cytoskeleton organization"/>
    <property type="evidence" value="ECO:0007669"/>
    <property type="project" value="EnsemblFungi"/>
</dbReference>
<dbReference type="InterPro" id="IPR013766">
    <property type="entry name" value="Thioredoxin_domain"/>
</dbReference>
<keyword evidence="1" id="KW-0479">Metal-binding</keyword>
<evidence type="ECO:0000259" key="4">
    <source>
        <dbReference type="Pfam" id="PF00085"/>
    </source>
</evidence>
<sequence length="241" mass="27794">MTSNILEITDEEQFIEVTTNCRDNKIISLYFYSNEAKACQSMSTVYCALGEDPRFGNYLFLSIDANKLTSIAKNFEIESVPFFVFVKNDEMIYELSTTSPKEFVDFLPKLELELKVVMESMPERENYDELIDESDEETEEELNERLKMLTNAAPVMVFLKGTPSDPKCGFSRQIIGILRENNLRFGYFDILKDKSVRDGLKAFSDWPTFPQLYINGEFQGGLDIIKENVEKDPGYFIKSTK</sequence>
<dbReference type="GO" id="GO:0046872">
    <property type="term" value="F:metal ion binding"/>
    <property type="evidence" value="ECO:0007669"/>
    <property type="project" value="UniProtKB-KW"/>
</dbReference>
<dbReference type="GO" id="GO:0034599">
    <property type="term" value="P:cellular response to oxidative stress"/>
    <property type="evidence" value="ECO:0007669"/>
    <property type="project" value="EnsemblFungi"/>
</dbReference>
<evidence type="ECO:0000256" key="3">
    <source>
        <dbReference type="ARBA" id="ARBA00023014"/>
    </source>
</evidence>
<dbReference type="GO" id="GO:0004364">
    <property type="term" value="F:glutathione transferase activity"/>
    <property type="evidence" value="ECO:0007669"/>
    <property type="project" value="EnsemblFungi"/>
</dbReference>
<dbReference type="OrthoDB" id="415696at2759"/>
<dbReference type="InterPro" id="IPR036249">
    <property type="entry name" value="Thioredoxin-like_sf"/>
</dbReference>
<name>G8BMZ6_TETPH</name>
<dbReference type="KEGG" id="tpf:TPHA_0A01910"/>
<dbReference type="GeneID" id="11532202"/>
<protein>
    <submittedName>
        <fullName evidence="6">Uncharacterized protein</fullName>
    </submittedName>
</protein>
<dbReference type="PANTHER" id="PTHR10293">
    <property type="entry name" value="GLUTAREDOXIN FAMILY MEMBER"/>
    <property type="match status" value="1"/>
</dbReference>
<dbReference type="RefSeq" id="XP_003683708.1">
    <property type="nucleotide sequence ID" value="XM_003683660.1"/>
</dbReference>
<dbReference type="STRING" id="1071381.G8BMZ6"/>
<dbReference type="EMBL" id="HE612856">
    <property type="protein sequence ID" value="CCE61274.1"/>
    <property type="molecule type" value="Genomic_DNA"/>
</dbReference>
<keyword evidence="2" id="KW-0408">Iron</keyword>
<evidence type="ECO:0000259" key="5">
    <source>
        <dbReference type="Pfam" id="PF00462"/>
    </source>
</evidence>
<feature type="domain" description="Glutaredoxin" evidence="5">
    <location>
        <begin position="155"/>
        <end position="218"/>
    </location>
</feature>
<dbReference type="GO" id="GO:0006879">
    <property type="term" value="P:intracellular iron ion homeostasis"/>
    <property type="evidence" value="ECO:0007669"/>
    <property type="project" value="EnsemblFungi"/>
</dbReference>
<dbReference type="GO" id="GO:0015036">
    <property type="term" value="F:disulfide oxidoreductase activity"/>
    <property type="evidence" value="ECO:0007669"/>
    <property type="project" value="EnsemblFungi"/>
</dbReference>